<dbReference type="EMBL" id="SIDB01000003">
    <property type="protein sequence ID" value="KAI3434579.1"/>
    <property type="molecule type" value="Genomic_DNA"/>
</dbReference>
<keyword evidence="1" id="KW-0863">Zinc-finger</keyword>
<dbReference type="PANTHER" id="PTHR47027">
    <property type="entry name" value="REVERSE TRANSCRIPTASE DOMAIN-CONTAINING PROTEIN"/>
    <property type="match status" value="1"/>
</dbReference>
<organism evidence="6 7">
    <name type="scientific">Chlorella vulgaris</name>
    <name type="common">Green alga</name>
    <dbReference type="NCBI Taxonomy" id="3077"/>
    <lineage>
        <taxon>Eukaryota</taxon>
        <taxon>Viridiplantae</taxon>
        <taxon>Chlorophyta</taxon>
        <taxon>core chlorophytes</taxon>
        <taxon>Trebouxiophyceae</taxon>
        <taxon>Chlorellales</taxon>
        <taxon>Chlorellaceae</taxon>
        <taxon>Chlorella clade</taxon>
        <taxon>Chlorella</taxon>
    </lineage>
</organism>
<keyword evidence="1" id="KW-0862">Zinc</keyword>
<evidence type="ECO:0000313" key="6">
    <source>
        <dbReference type="EMBL" id="KAI3434579.1"/>
    </source>
</evidence>
<feature type="domain" description="C3H1-type" evidence="4">
    <location>
        <begin position="1843"/>
        <end position="1869"/>
    </location>
</feature>
<dbReference type="PROSITE" id="PS50103">
    <property type="entry name" value="ZF_C3H1"/>
    <property type="match status" value="1"/>
</dbReference>
<feature type="compositionally biased region" description="Low complexity" evidence="3">
    <location>
        <begin position="682"/>
        <end position="694"/>
    </location>
</feature>
<feature type="region of interest" description="Disordered" evidence="3">
    <location>
        <begin position="1950"/>
        <end position="1984"/>
    </location>
</feature>
<dbReference type="PROSITE" id="PS50878">
    <property type="entry name" value="RT_POL"/>
    <property type="match status" value="1"/>
</dbReference>
<name>A0A9D4TU64_CHLVU</name>
<feature type="zinc finger region" description="C3H1-type" evidence="1">
    <location>
        <begin position="1843"/>
        <end position="1869"/>
    </location>
</feature>
<dbReference type="GO" id="GO:0008270">
    <property type="term" value="F:zinc ion binding"/>
    <property type="evidence" value="ECO:0007669"/>
    <property type="project" value="UniProtKB-KW"/>
</dbReference>
<evidence type="ECO:0000313" key="7">
    <source>
        <dbReference type="Proteomes" id="UP001055712"/>
    </source>
</evidence>
<dbReference type="InterPro" id="IPR000477">
    <property type="entry name" value="RT_dom"/>
</dbReference>
<dbReference type="Proteomes" id="UP001055712">
    <property type="component" value="Unassembled WGS sequence"/>
</dbReference>
<reference evidence="6" key="1">
    <citation type="journal article" date="2019" name="Plant J.">
        <title>Chlorella vulgaris genome assembly and annotation reveals the molecular basis for metabolic acclimation to high light conditions.</title>
        <authorList>
            <person name="Cecchin M."/>
            <person name="Marcolungo L."/>
            <person name="Rossato M."/>
            <person name="Girolomoni L."/>
            <person name="Cosentino E."/>
            <person name="Cuine S."/>
            <person name="Li-Beisson Y."/>
            <person name="Delledonne M."/>
            <person name="Ballottari M."/>
        </authorList>
    </citation>
    <scope>NUCLEOTIDE SEQUENCE</scope>
    <source>
        <strain evidence="6">211/11P</strain>
    </source>
</reference>
<evidence type="ECO:0000259" key="4">
    <source>
        <dbReference type="PROSITE" id="PS50103"/>
    </source>
</evidence>
<feature type="domain" description="Reverse transcriptase" evidence="5">
    <location>
        <begin position="2466"/>
        <end position="2697"/>
    </location>
</feature>
<dbReference type="OrthoDB" id="513287at2759"/>
<evidence type="ECO:0000256" key="1">
    <source>
        <dbReference type="PROSITE-ProRule" id="PRU00723"/>
    </source>
</evidence>
<proteinExistence type="predicted"/>
<feature type="region of interest" description="Disordered" evidence="3">
    <location>
        <begin position="265"/>
        <end position="319"/>
    </location>
</feature>
<keyword evidence="2" id="KW-0175">Coiled coil</keyword>
<evidence type="ECO:0000256" key="2">
    <source>
        <dbReference type="SAM" id="Coils"/>
    </source>
</evidence>
<feature type="coiled-coil region" evidence="2">
    <location>
        <begin position="325"/>
        <end position="352"/>
    </location>
</feature>
<feature type="compositionally biased region" description="Low complexity" evidence="3">
    <location>
        <begin position="1626"/>
        <end position="1661"/>
    </location>
</feature>
<dbReference type="InterPro" id="IPR000571">
    <property type="entry name" value="Znf_CCCH"/>
</dbReference>
<reference evidence="6" key="2">
    <citation type="submission" date="2020-11" db="EMBL/GenBank/DDBJ databases">
        <authorList>
            <person name="Cecchin M."/>
            <person name="Marcolungo L."/>
            <person name="Rossato M."/>
            <person name="Girolomoni L."/>
            <person name="Cosentino E."/>
            <person name="Cuine S."/>
            <person name="Li-Beisson Y."/>
            <person name="Delledonne M."/>
            <person name="Ballottari M."/>
        </authorList>
    </citation>
    <scope>NUCLEOTIDE SEQUENCE</scope>
    <source>
        <strain evidence="6">211/11P</strain>
        <tissue evidence="6">Whole cell</tissue>
    </source>
</reference>
<sequence>MGKTSKQLLAKALGGGVAAPAVPASCRRAQELFAQFKKGKKRAKALEEAETMYAASGNSALCIALAKMHTTLAVEQALKLDDDVAREVAVLGCLHAALQYAVTGATLHRSIQCVVLCVFTLHCCRGRGSAEQKQQRQCWHAQLSEALPSCDRAKWAIVEWMDPRLESHATQDRFGFEWNQRGQHPTVEAWAEAVRDDWAKFMHKARVADTIDFKVLERLPTKNPDSLRELLHEVEQAVDRRLAGNVTPLNTLDKEALKQRLDALDSRRAQHTQQPHAAGGSSSSTAGSSAGPAAAASSKASGGATATTMAPPPPQSLTSQWLPALHTAQLNKQRQKAELKRLAEAQMRAQQRAGRLRQYLARRHQGLNSSSEDVARAADIELALSASLPFRHLRSAVHHLAQIKELPASEAELALANLTLLNQLAEASAAATAAATAATADGEAVVVPHSNMPPSVWYGDPLLSTSNSRHCVEGYAEMEQLLVDQQRQDWGMFLYGGQMVCRDVEGWQAMVNALAEKPTLQQTPSPNLVLDRFLPDPSAVQARVYPADIALINACSGSGRSDGEVASPSDDDAFSDALSRQSELGEAEQQAKKKAQEIAPASEPQLEAPQQPLEQQPQLQQKSRRASKPLLQRLMDALKQQRQLEPPLPAQQAQRLQVRAGLQAQAVAAPVLFEEGAQAPAAGTPAAAAQQLPQSVHHPSQHRGLSLPGHDGEDLQRRFAQHHAQEWLPRIAVAKGYTQEQVKQWSGEGSDAAAPEQKQEREFLERMADAARHAWLKSVVDAQLASGELPPETAGTLQQMRAELWQADIRQKECELLPLRKKRQRGHEEVAPAAAPPCSPLGSDSDGCSISSGISWRSGSTGASVPHLGGSMAAADILDSYMRELMHNTLPCLDAIMGIYNDAQIECEARLLPEDRLGEVRVEQMVRKGFAGHCMVQLMYALHLGQASRATMSATMAQLGEILHGGAHPTDLIWHFVTNERAAAESEAAYRNLVDLEQRSQGRVMSRPISACTRMLAPLLLQEWQTSSLEAEEFLGRCKRHLARMTLAALRHLHLRGRLMEGVLWQLNSYILNCLEKARETVTDYAQQDELSKICDVLADVAHNNQDCFNYVAYLQLRMMLPLYTFVSLLCAEAFSTAADISPVLEDIEVAEASVARLAKKNDGLQLTPAAVETFIEAAAEAQLAAAAAQLEVAPLRRGLVGRAAVPPAADEADIDRAALLAAFAAGVTEVQQDMVRLQAGGTAGCGSGAVTGALPAAFALNGDAAYTNDRKLAERSRLGQQLHRLLYAEATLAQLFQRCEDISDGLEATSQVLRLMAGGMDEFIAGTLSEPLPAAPPLHVEQQLRDAQFALAASDCAQLALMLANERLRALCYTDTLAALREEQEAAAHQLDPPTLEDGEDPDSIAAAVERFARLHDDMQEESCHDRAALQQLADSLAAPGTIPLLKSVDHENVGIVDSVAIVDSVLQFAQNIGNASQPNLQPAIEQYRAILADKQAEAHERLEQVKAYVVAAGRQLEHQRSQLGVLLEWCRIRQLSLIGQLRSSFCVHSAYDQLADVSIRAAAVMCWETEMQAMQELERQVNLIALQREIEAEAAEVKRRSAKAEKRKAQKSRKQEKLQEKQKQQLQKQKQQQQQQQRQVNGGNGSAVLGSSGSNSSSDSDADQPQLVLQAHSGQPKVPAAAPSPSPAGGSGTCRAADGKPSAQAAAYQRMLEEFGLDSESAGLAQQLAAKQTPRLATKKGLCQHDKALAAPRAALAPSSAPLTTAYKAPAVVVLATKRPGSASACGDSVSTAAGTGSAAPEAVLAKPAGARELMRVVGYYGDWLCFCGAGNKLWDTCACGQHPPCRDWVRGICKYTDGCRFPHPPFDLPEGTTIPSSERIAKPSADAPLYCKGQVVLPAAGRQSAALVAKAPAVAQRRITPTITSTVPAVPGVIAWQKPLVQATAADAVQQQQQQQQPQATPQLPPTPPPSKQLLQGSNDMPQLPQLHQEQQTEDPLVAAATPDPLAAVAPASSDMPPLAAAAGGGVLGWSPIGSAFELNGSCGSGLAGPASLLTSAGTSRAGTPSLSGTLGDLGRLSAAASVSDMLVYPFPAASSSGSLQNAGLVRRRSDNVISSLAAAPAAGEGPMRRWDQQSGGISAERGPTGDESAFLAQLMQGIDVGAYEHGDADLASLLGPIAADVGGMDLFPAPPVLSVSAASRRSHSALELASRLAARPSPASVGSAVPSRHHLPSLLDGLSLQQAVPGTGCPATHQQQHAPALQQQDSSVLEPLVRCLWHCAAFRQMVLTWPEIVHKSDPVVNALHTTFLAYRDSAAQSGPITTACTAALADMLAGHQLFGTGGAVGGGAEVLLGVCRRICEVESMQGLIPSGLQRCFGLQITEAVQCNTCEKVTRQAHYTQYFVNVPAAALCAAAAQVRKAQQPPVAGLGQLLRLVRDQTPMTCDVGSGGCGAQNKVLQLLAQLPQVVVCQLSWEAAQVQAQLYAAALDRRIADWTELAGMRAEGQFGFRRNRNCAQAALVLRATIERCRSRRQPLYAAFVDFQKAYDTVPHIFSGPTDGCTDMFQSQLGLKQGCPLSPNLFGLYVDDLPAAVAADAAADLPRLGDGSAVPPLMYADDLTCLATSPSGLQHQMNKLDSYAAAWGLAINVQKTKMVVFHGQRRRAATPTDVAAPLTTSGAAIEAVDEFRYLGIHFHGSLAFATAATARAAAANRAMHAMRCRCAELGLQGAKLQMQMFNTMVLPVLSYGAEVWSPQLIAAGSQCAATRVQTAFLRHLLGVRQSTPSLVLLAETGQRPRMARWAAQLGRFWNTVLAADETTLLSSAQGTRIRAYNDATGAAAADGMPGYLAALQHRAKWRALAQLRTGSHWLAEETGRWQQQPRAERLCSCCAAAGEQHVEDVEHAVLVCPRTAHLRGRYPSLFTPAHTHSVHSFLSLPEPHLLASYCRALYCLHTTLT</sequence>
<feature type="compositionally biased region" description="Basic and acidic residues" evidence="3">
    <location>
        <begin position="1615"/>
        <end position="1625"/>
    </location>
</feature>
<evidence type="ECO:0000259" key="5">
    <source>
        <dbReference type="PROSITE" id="PS50878"/>
    </source>
</evidence>
<keyword evidence="1" id="KW-0479">Metal-binding</keyword>
<feature type="compositionally biased region" description="Low complexity" evidence="3">
    <location>
        <begin position="1950"/>
        <end position="1965"/>
    </location>
</feature>
<feature type="region of interest" description="Disordered" evidence="3">
    <location>
        <begin position="1601"/>
        <end position="1700"/>
    </location>
</feature>
<keyword evidence="7" id="KW-1185">Reference proteome</keyword>
<protein>
    <recommendedName>
        <fullName evidence="8">C3H1-type domain-containing protein</fullName>
    </recommendedName>
</protein>
<gene>
    <name evidence="6" type="ORF">D9Q98_002649</name>
</gene>
<dbReference type="PANTHER" id="PTHR47027:SF20">
    <property type="entry name" value="REVERSE TRANSCRIPTASE-LIKE PROTEIN WITH RNA-DIRECTED DNA POLYMERASE DOMAIN"/>
    <property type="match status" value="1"/>
</dbReference>
<dbReference type="Pfam" id="PF00078">
    <property type="entry name" value="RVT_1"/>
    <property type="match status" value="1"/>
</dbReference>
<feature type="compositionally biased region" description="Low complexity" evidence="3">
    <location>
        <begin position="597"/>
        <end position="621"/>
    </location>
</feature>
<comment type="caution">
    <text evidence="6">The sequence shown here is derived from an EMBL/GenBank/DDBJ whole genome shotgun (WGS) entry which is preliminary data.</text>
</comment>
<evidence type="ECO:0000256" key="3">
    <source>
        <dbReference type="SAM" id="MobiDB-lite"/>
    </source>
</evidence>
<feature type="region of interest" description="Disordered" evidence="3">
    <location>
        <begin position="682"/>
        <end position="713"/>
    </location>
</feature>
<feature type="compositionally biased region" description="Low complexity" evidence="3">
    <location>
        <begin position="277"/>
        <end position="309"/>
    </location>
</feature>
<feature type="region of interest" description="Disordered" evidence="3">
    <location>
        <begin position="557"/>
        <end position="625"/>
    </location>
</feature>
<dbReference type="CDD" id="cd01650">
    <property type="entry name" value="RT_nLTR_like"/>
    <property type="match status" value="1"/>
</dbReference>
<evidence type="ECO:0008006" key="8">
    <source>
        <dbReference type="Google" id="ProtNLM"/>
    </source>
</evidence>
<accession>A0A9D4TU64</accession>
<feature type="region of interest" description="Disordered" evidence="3">
    <location>
        <begin position="2127"/>
        <end position="2146"/>
    </location>
</feature>